<dbReference type="EMBL" id="KX259245">
    <property type="protein sequence ID" value="ANT95921.1"/>
    <property type="molecule type" value="Genomic_DNA"/>
</dbReference>
<dbReference type="AlphaFoldDB" id="A0A1B1R2S3"/>
<feature type="region of interest" description="Disordered" evidence="1">
    <location>
        <begin position="209"/>
        <end position="243"/>
    </location>
</feature>
<sequence length="243" mass="27078">MMNVWKFGLVCALASFVPHWAQASEFDCGSLDNYGLGPFDYNEHPASARGAEKVHFKPDMQALNLRLYPAERLRGEFMYTLRVYPNHPAALNAFSRLEYLYGKQLPKTDRSQTAECFFDRAFRFRPQDPAVHFVYAMHLHQWGRLKDAAKAYAQAESLGEASQSFYYNYGLLQADLKNWPEAKRYAELAYSNGAQLPGLAQKIEKAGMGPVRIPSRQAPAPAPANEEAAGGSPGVPGAEAEPK</sequence>
<accession>A0A1B1R2S3</accession>
<feature type="chain" id="PRO_5008529001" evidence="2">
    <location>
        <begin position="24"/>
        <end position="243"/>
    </location>
</feature>
<dbReference type="SUPFAM" id="SSF48452">
    <property type="entry name" value="TPR-like"/>
    <property type="match status" value="1"/>
</dbReference>
<protein>
    <submittedName>
        <fullName evidence="3">TPR repeat protein</fullName>
    </submittedName>
</protein>
<proteinExistence type="predicted"/>
<reference evidence="3" key="1">
    <citation type="journal article" date="2016" name="Water Res.">
        <title>Comparative genomics analyses on EPS biosynthesis genes required for floc formation of Zoogloea resiniphila and other activated sludge bacteria.</title>
        <authorList>
            <person name="An W."/>
            <person name="Guo F."/>
            <person name="Song Y."/>
            <person name="Gao N."/>
            <person name="Bai S."/>
            <person name="Dai J."/>
            <person name="Wei H."/>
            <person name="Zhang L."/>
            <person name="Yu D."/>
            <person name="Xia M."/>
            <person name="Yu Y."/>
            <person name="Qi M."/>
            <person name="Tian C."/>
            <person name="Chen H."/>
            <person name="Wu Z."/>
            <person name="Zhang T."/>
            <person name="Qiu D."/>
        </authorList>
    </citation>
    <scope>NUCLEOTIDE SEQUENCE</scope>
    <source>
        <strain evidence="3">MMB</strain>
    </source>
</reference>
<evidence type="ECO:0000256" key="2">
    <source>
        <dbReference type="SAM" id="SignalP"/>
    </source>
</evidence>
<dbReference type="InterPro" id="IPR011990">
    <property type="entry name" value="TPR-like_helical_dom_sf"/>
</dbReference>
<evidence type="ECO:0000313" key="3">
    <source>
        <dbReference type="EMBL" id="ANT95921.1"/>
    </source>
</evidence>
<dbReference type="Gene3D" id="1.25.40.10">
    <property type="entry name" value="Tetratricopeptide repeat domain"/>
    <property type="match status" value="1"/>
</dbReference>
<keyword evidence="2" id="KW-0732">Signal</keyword>
<name>A0A1B1R2S3_9RHOO</name>
<organism evidence="3">
    <name type="scientific">Zoogloea resiniphila</name>
    <dbReference type="NCBI Taxonomy" id="40561"/>
    <lineage>
        <taxon>Bacteria</taxon>
        <taxon>Pseudomonadati</taxon>
        <taxon>Pseudomonadota</taxon>
        <taxon>Betaproteobacteria</taxon>
        <taxon>Rhodocyclales</taxon>
        <taxon>Zoogloeaceae</taxon>
        <taxon>Zoogloea</taxon>
    </lineage>
</organism>
<feature type="signal peptide" evidence="2">
    <location>
        <begin position="1"/>
        <end position="23"/>
    </location>
</feature>
<evidence type="ECO:0000256" key="1">
    <source>
        <dbReference type="SAM" id="MobiDB-lite"/>
    </source>
</evidence>